<sequence length="514" mass="54846">MGGLSIRTGPPEQAPGQLPVCTFAGREMKPMRSEGVLARQVVASAFRTTVRRPVDADSDETWSQRPGAMVDGKYRLIKPQRHEGVTEVWLAAHERLRLDFVVKFIHEALLPTAERRQAALERFRFEAQVSARLGARTRHIVAVHDAGTHDGVPYYVMEHLPGSLLSDQIAQHGPLTPARLADLLDQTAQALEAAHAMSILHRDLKPQNLLISGDPEEPFVRVGGFGLAKALDADLGLDTPKKTQRGDVLGSLPYMSPEQIHGTETLDARTDLWSLAVIAYEALTGKIPFEGDSDTKLVTAIGTRPLVPPSRLRPDLPRALDTWFAQALAKKRDERFTSATELSRTFREAMNQPDPPVVEPSRREAVKAGMVGVVLGVACALSLTAALLWTFGEDDVDEARAAPSTTFVAPPPAATELAPEAAEAGTAAPAAERGSAAAPGRTPARSDATKAPASARAGHDTPPVDTTLPGATSSLGTLPSAAPLPLESSGNATTSAPPQEDTPRPRKPDPSAIQ</sequence>
<evidence type="ECO:0000256" key="1">
    <source>
        <dbReference type="ARBA" id="ARBA00022679"/>
    </source>
</evidence>
<gene>
    <name evidence="7" type="ORF">CMC5_059770</name>
</gene>
<dbReference type="AlphaFoldDB" id="A0A0K1ELR6"/>
<dbReference type="Proteomes" id="UP000067626">
    <property type="component" value="Chromosome"/>
</dbReference>
<accession>A0A0K1ELR6</accession>
<dbReference type="InterPro" id="IPR000719">
    <property type="entry name" value="Prot_kinase_dom"/>
</dbReference>
<keyword evidence="8" id="KW-1185">Reference proteome</keyword>
<dbReference type="OrthoDB" id="5499077at2"/>
<name>A0A0K1ELR6_CHOCO</name>
<evidence type="ECO:0000256" key="2">
    <source>
        <dbReference type="ARBA" id="ARBA00022741"/>
    </source>
</evidence>
<dbReference type="SMART" id="SM00220">
    <property type="entry name" value="S_TKc"/>
    <property type="match status" value="1"/>
</dbReference>
<dbReference type="SUPFAM" id="SSF56112">
    <property type="entry name" value="Protein kinase-like (PK-like)"/>
    <property type="match status" value="1"/>
</dbReference>
<evidence type="ECO:0000313" key="7">
    <source>
        <dbReference type="EMBL" id="AKT41766.1"/>
    </source>
</evidence>
<evidence type="ECO:0000256" key="3">
    <source>
        <dbReference type="ARBA" id="ARBA00022777"/>
    </source>
</evidence>
<keyword evidence="1" id="KW-0808">Transferase</keyword>
<reference evidence="7 8" key="1">
    <citation type="submission" date="2015-07" db="EMBL/GenBank/DDBJ databases">
        <title>Genome analysis of myxobacterium Chondromyces crocatus Cm c5 reveals a high potential for natural compound synthesis and the genetic basis for the loss of fruiting body formation.</title>
        <authorList>
            <person name="Zaburannyi N."/>
            <person name="Bunk B."/>
            <person name="Maier J."/>
            <person name="Overmann J."/>
            <person name="Mueller R."/>
        </authorList>
    </citation>
    <scope>NUCLEOTIDE SEQUENCE [LARGE SCALE GENOMIC DNA]</scope>
    <source>
        <strain evidence="7 8">Cm c5</strain>
    </source>
</reference>
<dbReference type="PROSITE" id="PS50011">
    <property type="entry name" value="PROTEIN_KINASE_DOM"/>
    <property type="match status" value="1"/>
</dbReference>
<feature type="domain" description="Protein kinase" evidence="6">
    <location>
        <begin position="74"/>
        <end position="347"/>
    </location>
</feature>
<dbReference type="PROSITE" id="PS00108">
    <property type="entry name" value="PROTEIN_KINASE_ST"/>
    <property type="match status" value="1"/>
</dbReference>
<dbReference type="Gene3D" id="1.10.510.10">
    <property type="entry name" value="Transferase(Phosphotransferase) domain 1"/>
    <property type="match status" value="1"/>
</dbReference>
<feature type="compositionally biased region" description="Polar residues" evidence="5">
    <location>
        <begin position="488"/>
        <end position="497"/>
    </location>
</feature>
<feature type="compositionally biased region" description="Basic and acidic residues" evidence="5">
    <location>
        <begin position="501"/>
        <end position="514"/>
    </location>
</feature>
<proteinExistence type="predicted"/>
<keyword evidence="3" id="KW-0418">Kinase</keyword>
<evidence type="ECO:0000256" key="4">
    <source>
        <dbReference type="ARBA" id="ARBA00022840"/>
    </source>
</evidence>
<dbReference type="KEGG" id="ccro:CMC5_059770"/>
<dbReference type="GO" id="GO:0004674">
    <property type="term" value="F:protein serine/threonine kinase activity"/>
    <property type="evidence" value="ECO:0007669"/>
    <property type="project" value="TreeGrafter"/>
</dbReference>
<protein>
    <recommendedName>
        <fullName evidence="6">Protein kinase domain-containing protein</fullName>
    </recommendedName>
</protein>
<keyword evidence="4" id="KW-0067">ATP-binding</keyword>
<feature type="region of interest" description="Disordered" evidence="5">
    <location>
        <begin position="405"/>
        <end position="514"/>
    </location>
</feature>
<evidence type="ECO:0000259" key="6">
    <source>
        <dbReference type="PROSITE" id="PS50011"/>
    </source>
</evidence>
<dbReference type="EMBL" id="CP012159">
    <property type="protein sequence ID" value="AKT41766.1"/>
    <property type="molecule type" value="Genomic_DNA"/>
</dbReference>
<dbReference type="CDD" id="cd14014">
    <property type="entry name" value="STKc_PknB_like"/>
    <property type="match status" value="1"/>
</dbReference>
<organism evidence="7 8">
    <name type="scientific">Chondromyces crocatus</name>
    <dbReference type="NCBI Taxonomy" id="52"/>
    <lineage>
        <taxon>Bacteria</taxon>
        <taxon>Pseudomonadati</taxon>
        <taxon>Myxococcota</taxon>
        <taxon>Polyangia</taxon>
        <taxon>Polyangiales</taxon>
        <taxon>Polyangiaceae</taxon>
        <taxon>Chondromyces</taxon>
    </lineage>
</organism>
<keyword evidence="2" id="KW-0547">Nucleotide-binding</keyword>
<dbReference type="PANTHER" id="PTHR43289:SF6">
    <property type="entry name" value="SERINE_THREONINE-PROTEIN KINASE NEKL-3"/>
    <property type="match status" value="1"/>
</dbReference>
<evidence type="ECO:0000256" key="5">
    <source>
        <dbReference type="SAM" id="MobiDB-lite"/>
    </source>
</evidence>
<evidence type="ECO:0000313" key="8">
    <source>
        <dbReference type="Proteomes" id="UP000067626"/>
    </source>
</evidence>
<dbReference type="Pfam" id="PF00069">
    <property type="entry name" value="Pkinase"/>
    <property type="match status" value="1"/>
</dbReference>
<dbReference type="GO" id="GO:0005524">
    <property type="term" value="F:ATP binding"/>
    <property type="evidence" value="ECO:0007669"/>
    <property type="project" value="UniProtKB-KW"/>
</dbReference>
<dbReference type="InterPro" id="IPR008271">
    <property type="entry name" value="Ser/Thr_kinase_AS"/>
</dbReference>
<dbReference type="STRING" id="52.CMC5_059770"/>
<dbReference type="Gene3D" id="3.30.200.20">
    <property type="entry name" value="Phosphorylase Kinase, domain 1"/>
    <property type="match status" value="1"/>
</dbReference>
<feature type="compositionally biased region" description="Low complexity" evidence="5">
    <location>
        <begin position="414"/>
        <end position="439"/>
    </location>
</feature>
<dbReference type="InterPro" id="IPR011009">
    <property type="entry name" value="Kinase-like_dom_sf"/>
</dbReference>
<dbReference type="PANTHER" id="PTHR43289">
    <property type="entry name" value="MITOGEN-ACTIVATED PROTEIN KINASE KINASE KINASE 20-RELATED"/>
    <property type="match status" value="1"/>
</dbReference>